<comment type="caution">
    <text evidence="1">The sequence shown here is derived from an EMBL/GenBank/DDBJ whole genome shotgun (WGS) entry which is preliminary data.</text>
</comment>
<evidence type="ECO:0000313" key="1">
    <source>
        <dbReference type="EMBL" id="GAJ24761.1"/>
    </source>
</evidence>
<protein>
    <submittedName>
        <fullName evidence="1">Uncharacterized protein</fullName>
    </submittedName>
</protein>
<accession>X1VYP4</accession>
<gene>
    <name evidence="1" type="ORF">S12H4_59436</name>
</gene>
<name>X1VYP4_9ZZZZ</name>
<dbReference type="EMBL" id="BARW01038839">
    <property type="protein sequence ID" value="GAJ24761.1"/>
    <property type="molecule type" value="Genomic_DNA"/>
</dbReference>
<dbReference type="SUPFAM" id="SSF53850">
    <property type="entry name" value="Periplasmic binding protein-like II"/>
    <property type="match status" value="1"/>
</dbReference>
<proteinExistence type="predicted"/>
<feature type="non-terminal residue" evidence="1">
    <location>
        <position position="1"/>
    </location>
</feature>
<sequence length="73" mass="8801">FDEAKRNELFKKAYLRILEQAYWINLPGGATYIAWWPWVKGYAGELTISYHEGDVYSHIWLDQDLRYEMTGRR</sequence>
<dbReference type="AlphaFoldDB" id="X1VYP4"/>
<organism evidence="1">
    <name type="scientific">marine sediment metagenome</name>
    <dbReference type="NCBI Taxonomy" id="412755"/>
    <lineage>
        <taxon>unclassified sequences</taxon>
        <taxon>metagenomes</taxon>
        <taxon>ecological metagenomes</taxon>
    </lineage>
</organism>
<reference evidence="1" key="1">
    <citation type="journal article" date="2014" name="Front. Microbiol.">
        <title>High frequency of phylogenetically diverse reductive dehalogenase-homologous genes in deep subseafloor sedimentary metagenomes.</title>
        <authorList>
            <person name="Kawai M."/>
            <person name="Futagami T."/>
            <person name="Toyoda A."/>
            <person name="Takaki Y."/>
            <person name="Nishi S."/>
            <person name="Hori S."/>
            <person name="Arai W."/>
            <person name="Tsubouchi T."/>
            <person name="Morono Y."/>
            <person name="Uchiyama I."/>
            <person name="Ito T."/>
            <person name="Fujiyama A."/>
            <person name="Inagaki F."/>
            <person name="Takami H."/>
        </authorList>
    </citation>
    <scope>NUCLEOTIDE SEQUENCE</scope>
    <source>
        <strain evidence="1">Expedition CK06-06</strain>
    </source>
</reference>